<keyword evidence="4" id="KW-1185">Reference proteome</keyword>
<sequence length="160" mass="18295">MKQLSLILLSFLFISCNNELNKPVKDDTIITEKIDITAQADSLKQLGYNVFVYSEDDTEFLMQEYFMVQLLSGDNDSIPKVERDRLQKEHLKHLSRMYDEGYASLIGPMNNGNEWRGIVVYNTKNIAIADSLARLDPFVKSGALKVKTTGWWTQKGGQLR</sequence>
<proteinExistence type="inferred from homology"/>
<comment type="caution">
    <text evidence="3">The sequence shown here is derived from an EMBL/GenBank/DDBJ whole genome shotgun (WGS) entry which is preliminary data.</text>
</comment>
<dbReference type="InterPro" id="IPR005545">
    <property type="entry name" value="YCII"/>
</dbReference>
<dbReference type="Proteomes" id="UP000248584">
    <property type="component" value="Unassembled WGS sequence"/>
</dbReference>
<evidence type="ECO:0000313" key="4">
    <source>
        <dbReference type="Proteomes" id="UP000248584"/>
    </source>
</evidence>
<dbReference type="PROSITE" id="PS51257">
    <property type="entry name" value="PROKAR_LIPOPROTEIN"/>
    <property type="match status" value="1"/>
</dbReference>
<organism evidence="3 4">
    <name type="scientific">Nonlabens dokdonensis</name>
    <dbReference type="NCBI Taxonomy" id="328515"/>
    <lineage>
        <taxon>Bacteria</taxon>
        <taxon>Pseudomonadati</taxon>
        <taxon>Bacteroidota</taxon>
        <taxon>Flavobacteriia</taxon>
        <taxon>Flavobacteriales</taxon>
        <taxon>Flavobacteriaceae</taxon>
        <taxon>Nonlabens</taxon>
    </lineage>
</organism>
<accession>A0ABX5Q2F0</accession>
<evidence type="ECO:0000313" key="3">
    <source>
        <dbReference type="EMBL" id="PZX44066.1"/>
    </source>
</evidence>
<dbReference type="RefSeq" id="WP_015361905.1">
    <property type="nucleotide sequence ID" value="NZ_QKZR01000001.1"/>
</dbReference>
<evidence type="ECO:0000256" key="1">
    <source>
        <dbReference type="ARBA" id="ARBA00007689"/>
    </source>
</evidence>
<dbReference type="InterPro" id="IPR011008">
    <property type="entry name" value="Dimeric_a/b-barrel"/>
</dbReference>
<gene>
    <name evidence="3" type="ORF">LX97_01074</name>
</gene>
<comment type="similarity">
    <text evidence="1">Belongs to the YciI family.</text>
</comment>
<name>A0ABX5Q2F0_9FLAO</name>
<feature type="domain" description="YCII-related" evidence="2">
    <location>
        <begin position="81"/>
        <end position="144"/>
    </location>
</feature>
<dbReference type="EMBL" id="QKZR01000001">
    <property type="protein sequence ID" value="PZX44066.1"/>
    <property type="molecule type" value="Genomic_DNA"/>
</dbReference>
<dbReference type="SUPFAM" id="SSF54909">
    <property type="entry name" value="Dimeric alpha+beta barrel"/>
    <property type="match status" value="1"/>
</dbReference>
<dbReference type="Pfam" id="PF03795">
    <property type="entry name" value="YCII"/>
    <property type="match status" value="1"/>
</dbReference>
<evidence type="ECO:0000259" key="2">
    <source>
        <dbReference type="Pfam" id="PF03795"/>
    </source>
</evidence>
<dbReference type="Gene3D" id="3.30.70.1060">
    <property type="entry name" value="Dimeric alpha+beta barrel"/>
    <property type="match status" value="1"/>
</dbReference>
<reference evidence="3 4" key="1">
    <citation type="submission" date="2018-06" db="EMBL/GenBank/DDBJ databases">
        <title>Genomic Encyclopedia of Archaeal and Bacterial Type Strains, Phase II (KMG-II): from individual species to whole genera.</title>
        <authorList>
            <person name="Goeker M."/>
        </authorList>
    </citation>
    <scope>NUCLEOTIDE SEQUENCE [LARGE SCALE GENOMIC DNA]</scope>
    <source>
        <strain evidence="3 4">DSM 17205</strain>
    </source>
</reference>
<protein>
    <submittedName>
        <fullName evidence="3">Uncharacterized protein YciI</fullName>
    </submittedName>
</protein>